<feature type="region of interest" description="Disordered" evidence="9">
    <location>
        <begin position="120"/>
        <end position="142"/>
    </location>
</feature>
<feature type="compositionally biased region" description="Basic and acidic residues" evidence="9">
    <location>
        <begin position="120"/>
        <end position="139"/>
    </location>
</feature>
<dbReference type="GO" id="GO:0032865">
    <property type="term" value="C:ERMES complex"/>
    <property type="evidence" value="ECO:0007669"/>
    <property type="project" value="TreeGrafter"/>
</dbReference>
<reference evidence="12 13" key="1">
    <citation type="journal article" date="2023" name="Elife">
        <title>Identification of key yeast species and microbe-microbe interactions impacting larval growth of Drosophila in the wild.</title>
        <authorList>
            <person name="Mure A."/>
            <person name="Sugiura Y."/>
            <person name="Maeda R."/>
            <person name="Honda K."/>
            <person name="Sakurai N."/>
            <person name="Takahashi Y."/>
            <person name="Watada M."/>
            <person name="Katoh T."/>
            <person name="Gotoh A."/>
            <person name="Gotoh Y."/>
            <person name="Taniguchi I."/>
            <person name="Nakamura K."/>
            <person name="Hayashi T."/>
            <person name="Katayama T."/>
            <person name="Uemura T."/>
            <person name="Hattori Y."/>
        </authorList>
    </citation>
    <scope>NUCLEOTIDE SEQUENCE [LARGE SCALE GENOMIC DNA]</scope>
    <source>
        <strain evidence="12 13">SB-73</strain>
    </source>
</reference>
<keyword evidence="7" id="KW-0446">Lipid-binding</keyword>
<keyword evidence="5 10" id="KW-1133">Transmembrane helix</keyword>
<keyword evidence="6" id="KW-0445">Lipid transport</keyword>
<feature type="compositionally biased region" description="Polar residues" evidence="9">
    <location>
        <begin position="837"/>
        <end position="852"/>
    </location>
</feature>
<dbReference type="InterPro" id="IPR031468">
    <property type="entry name" value="SMP_LBD"/>
</dbReference>
<dbReference type="PROSITE" id="PS51847">
    <property type="entry name" value="SMP"/>
    <property type="match status" value="1"/>
</dbReference>
<comment type="caution">
    <text evidence="12">The sequence shown here is derived from an EMBL/GenBank/DDBJ whole genome shotgun (WGS) entry which is preliminary data.</text>
</comment>
<feature type="compositionally biased region" description="Polar residues" evidence="9">
    <location>
        <begin position="731"/>
        <end position="742"/>
    </location>
</feature>
<feature type="region of interest" description="Disordered" evidence="9">
    <location>
        <begin position="674"/>
        <end position="916"/>
    </location>
</feature>
<evidence type="ECO:0000259" key="11">
    <source>
        <dbReference type="PROSITE" id="PS51847"/>
    </source>
</evidence>
<evidence type="ECO:0000256" key="4">
    <source>
        <dbReference type="ARBA" id="ARBA00022824"/>
    </source>
</evidence>
<sequence>MFRLVAAYMLGAFTFWPPIGLAVYFGLRAFGKRKQRKRLEELKELKELKELRDAKDGKNGKTRKDRFSSRFTKQVIPELDRTSRIEAACYVRVSSRFAGLKRRPGGAKFADKKVETREALEEASKSKNSKDSKDSKEPLEPLEALETLEPLNKLVEATEIPLQVAKKVITRAGGDLLDVQKFERYWAVVRGGQLQLFTQMGDAKPAKVVKIPENLVVIWPQGLKEHQLFRPQYPITFIDRQDSQSVASLEKHNIARDPRNTPAPGDALYIYVDSPMEKEDMYFALIRESQYQCPKDAAQNCNPAVCARPLRAKKSENQILMNSVWNEEIPEYTQWFNALIGRLFLGLKDSDLVMQYIAAKFTEKFDAISESSDLVGDIEILEISTGCAAPIVTDMALRELTPEGHLTVSAGVTYSGKFKVHLATKIKLAAVSTVTVAEIPVELAATLKSFSGTVLIIIKPPPSERIWYSFETMPDIDLDIEPVIYDTPISLSMVTNFLKSKIVNSVRDYMVYPHMEDYAFYSTANQFYRGGIWRTPDKQLSEYCDQVRTLKQREDEELAATELEIEKNLGNLGNSKNPENPGNPENLENLENPENPENLRTASSSLKKIQESAHSRSNSAHKSSELGSAFGVHLSGSDVDKAVSTMSNVAASEVSTVRKIGSWVRKYTLSELPLPVFNRDPKSPKSPVSPVSHGNPVSPKSPKSPNSPVDSRVRRDSESETVSLTHYPLRSDSTTQVSTATVEASPGKESFTSATEKIPEEEFSDASSVSKVDTSDTFSVVSDKSANPRSSSFSSAVNSQDLIDFNSKDSKDSKNSKNIKPVPRSIEIPKPGPKLNIGTSHPQPRTATSSASAIGELSVSPPRISKSELGAQISESMSIRSNKSGQSAVSVDSKNPPRNRKYVSLKNVDPDNYVNK</sequence>
<feature type="compositionally biased region" description="Polar residues" evidence="9">
    <location>
        <begin position="765"/>
        <end position="784"/>
    </location>
</feature>
<feature type="compositionally biased region" description="Low complexity" evidence="9">
    <location>
        <begin position="577"/>
        <end position="599"/>
    </location>
</feature>
<name>A0AAV5RD19_STABA</name>
<feature type="region of interest" description="Disordered" evidence="9">
    <location>
        <begin position="567"/>
        <end position="624"/>
    </location>
</feature>
<dbReference type="EMBL" id="BTGC01000001">
    <property type="protein sequence ID" value="GMM49464.1"/>
    <property type="molecule type" value="Genomic_DNA"/>
</dbReference>
<organism evidence="12 13">
    <name type="scientific">Starmerella bacillaris</name>
    <name type="common">Yeast</name>
    <name type="synonym">Candida zemplinina</name>
    <dbReference type="NCBI Taxonomy" id="1247836"/>
    <lineage>
        <taxon>Eukaryota</taxon>
        <taxon>Fungi</taxon>
        <taxon>Dikarya</taxon>
        <taxon>Ascomycota</taxon>
        <taxon>Saccharomycotina</taxon>
        <taxon>Dipodascomycetes</taxon>
        <taxon>Dipodascales</taxon>
        <taxon>Trichomonascaceae</taxon>
        <taxon>Starmerella</taxon>
    </lineage>
</organism>
<keyword evidence="4" id="KW-0256">Endoplasmic reticulum</keyword>
<evidence type="ECO:0000313" key="13">
    <source>
        <dbReference type="Proteomes" id="UP001362899"/>
    </source>
</evidence>
<keyword evidence="3 10" id="KW-0812">Transmembrane</keyword>
<dbReference type="Proteomes" id="UP001362899">
    <property type="component" value="Unassembled WGS sequence"/>
</dbReference>
<feature type="compositionally biased region" description="Polar residues" evidence="9">
    <location>
        <begin position="873"/>
        <end position="893"/>
    </location>
</feature>
<dbReference type="GO" id="GO:0005789">
    <property type="term" value="C:endoplasmic reticulum membrane"/>
    <property type="evidence" value="ECO:0007669"/>
    <property type="project" value="UniProtKB-SubCell"/>
</dbReference>
<dbReference type="GO" id="GO:0015914">
    <property type="term" value="P:phospholipid transport"/>
    <property type="evidence" value="ECO:0007669"/>
    <property type="project" value="TreeGrafter"/>
</dbReference>
<dbReference type="GO" id="GO:1990456">
    <property type="term" value="P:mitochondrion-endoplasmic reticulum membrane tethering"/>
    <property type="evidence" value="ECO:0007669"/>
    <property type="project" value="TreeGrafter"/>
</dbReference>
<dbReference type="Pfam" id="PF10296">
    <property type="entry name" value="MMM1"/>
    <property type="match status" value="1"/>
</dbReference>
<dbReference type="PANTHER" id="PTHR13466">
    <property type="entry name" value="TEX2 PROTEIN-RELATED"/>
    <property type="match status" value="1"/>
</dbReference>
<feature type="transmembrane region" description="Helical" evidence="10">
    <location>
        <begin position="6"/>
        <end position="27"/>
    </location>
</feature>
<evidence type="ECO:0000256" key="5">
    <source>
        <dbReference type="ARBA" id="ARBA00022989"/>
    </source>
</evidence>
<feature type="compositionally biased region" description="Basic and acidic residues" evidence="9">
    <location>
        <begin position="806"/>
        <end position="815"/>
    </location>
</feature>
<evidence type="ECO:0000256" key="10">
    <source>
        <dbReference type="SAM" id="Phobius"/>
    </source>
</evidence>
<evidence type="ECO:0000256" key="9">
    <source>
        <dbReference type="SAM" id="MobiDB-lite"/>
    </source>
</evidence>
<evidence type="ECO:0000256" key="2">
    <source>
        <dbReference type="ARBA" id="ARBA00022448"/>
    </source>
</evidence>
<keyword evidence="2" id="KW-0813">Transport</keyword>
<comment type="subcellular location">
    <subcellularLocation>
        <location evidence="1">Endoplasmic reticulum membrane</location>
    </subcellularLocation>
</comment>
<feature type="compositionally biased region" description="Low complexity" evidence="9">
    <location>
        <begin position="685"/>
        <end position="709"/>
    </location>
</feature>
<evidence type="ECO:0000256" key="7">
    <source>
        <dbReference type="ARBA" id="ARBA00023121"/>
    </source>
</evidence>
<proteinExistence type="predicted"/>
<evidence type="ECO:0000256" key="6">
    <source>
        <dbReference type="ARBA" id="ARBA00023055"/>
    </source>
</evidence>
<evidence type="ECO:0000256" key="3">
    <source>
        <dbReference type="ARBA" id="ARBA00022692"/>
    </source>
</evidence>
<dbReference type="GO" id="GO:0008289">
    <property type="term" value="F:lipid binding"/>
    <property type="evidence" value="ECO:0007669"/>
    <property type="project" value="UniProtKB-KW"/>
</dbReference>
<dbReference type="InterPro" id="IPR019411">
    <property type="entry name" value="MMM1_dom"/>
</dbReference>
<gene>
    <name evidence="12" type="ORF">DASB73_004220</name>
</gene>
<keyword evidence="8 10" id="KW-0472">Membrane</keyword>
<protein>
    <submittedName>
        <fullName evidence="12">Nvj2 protein</fullName>
    </submittedName>
</protein>
<evidence type="ECO:0000256" key="1">
    <source>
        <dbReference type="ARBA" id="ARBA00004586"/>
    </source>
</evidence>
<evidence type="ECO:0000313" key="12">
    <source>
        <dbReference type="EMBL" id="GMM49464.1"/>
    </source>
</evidence>
<dbReference type="AlphaFoldDB" id="A0AAV5RD19"/>
<dbReference type="CDD" id="cd21675">
    <property type="entry name" value="SMP_TEX2"/>
    <property type="match status" value="1"/>
</dbReference>
<keyword evidence="13" id="KW-1185">Reference proteome</keyword>
<evidence type="ECO:0000256" key="8">
    <source>
        <dbReference type="ARBA" id="ARBA00023136"/>
    </source>
</evidence>
<accession>A0AAV5RD19</accession>
<feature type="compositionally biased region" description="Low complexity" evidence="9">
    <location>
        <begin position="785"/>
        <end position="799"/>
    </location>
</feature>
<dbReference type="PANTHER" id="PTHR13466:SF19">
    <property type="entry name" value="NUCLEUS-VACUOLE JUNCTION PROTEIN 2"/>
    <property type="match status" value="1"/>
</dbReference>
<feature type="domain" description="SMP-LTD" evidence="11">
    <location>
        <begin position="329"/>
        <end position="521"/>
    </location>
</feature>